<keyword evidence="6 7" id="KW-0472">Membrane</keyword>
<dbReference type="OrthoDB" id="5877963at2759"/>
<keyword evidence="4 7" id="KW-0812">Transmembrane</keyword>
<dbReference type="PRINTS" id="PR00173">
    <property type="entry name" value="EDTRNSPORT"/>
</dbReference>
<dbReference type="SUPFAM" id="SSF118215">
    <property type="entry name" value="Proton glutamate symport protein"/>
    <property type="match status" value="1"/>
</dbReference>
<dbReference type="InterPro" id="IPR001991">
    <property type="entry name" value="Na-dicarboxylate_symporter"/>
</dbReference>
<name>A0A653BV42_CALMS</name>
<keyword evidence="9" id="KW-1185">Reference proteome</keyword>
<dbReference type="GO" id="GO:0005313">
    <property type="term" value="F:L-glutamate transmembrane transporter activity"/>
    <property type="evidence" value="ECO:0007669"/>
    <property type="project" value="TreeGrafter"/>
</dbReference>
<dbReference type="Proteomes" id="UP000410492">
    <property type="component" value="Unassembled WGS sequence"/>
</dbReference>
<protein>
    <recommendedName>
        <fullName evidence="7">Amino acid transporter</fullName>
    </recommendedName>
</protein>
<sequence length="475" mass="51137">MRNLKEAVTSCIKKNVLVLLTICGVIVGVCSGLFLRDVKQWTERDRMYIRYIGDIFLQMLKGLIIPLIVSSLISAITSLDLSLSGRIAARAIGYYLTTTSLAVILGIILVVTIEPGVGQSTSGGDTSKVQDALIVDSVLDLGRSLFPSNLVDACIFQYRTRLIPNASESDKYRLAIETEKMDGTNILGLLIASVAIGVAILHLKQEAEAVAEFFKALMAIMMKITTWVVWLSPIGVMFLVAHEVIKMEDLDTLVKSMGKYFGTVVVGLAIHGFLVLPTIYFVLTRKNPYTFIGHMSEAITTAFGTASSSATLPVTIRCLENNVGVDKRITRFALPIGSVINLDGTALYEAVAAVFIAQMRGVDLNVGKLIVISITATAAAIGAAGIPQAGAVTMIMILNTLGLPASDISLIIGIDWLLDRCRTAVNVMGDSFGAAVVAHRSQKELTRTPKARRKSRSVASSISLQRQSQILVDTT</sequence>
<gene>
    <name evidence="8" type="ORF">CALMAC_LOCUS3795</name>
</gene>
<organism evidence="8 9">
    <name type="scientific">Callosobruchus maculatus</name>
    <name type="common">Southern cowpea weevil</name>
    <name type="synonym">Pulse bruchid</name>
    <dbReference type="NCBI Taxonomy" id="64391"/>
    <lineage>
        <taxon>Eukaryota</taxon>
        <taxon>Metazoa</taxon>
        <taxon>Ecdysozoa</taxon>
        <taxon>Arthropoda</taxon>
        <taxon>Hexapoda</taxon>
        <taxon>Insecta</taxon>
        <taxon>Pterygota</taxon>
        <taxon>Neoptera</taxon>
        <taxon>Endopterygota</taxon>
        <taxon>Coleoptera</taxon>
        <taxon>Polyphaga</taxon>
        <taxon>Cucujiformia</taxon>
        <taxon>Chrysomeloidea</taxon>
        <taxon>Chrysomelidae</taxon>
        <taxon>Bruchinae</taxon>
        <taxon>Bruchini</taxon>
        <taxon>Callosobruchus</taxon>
    </lineage>
</organism>
<feature type="transmembrane region" description="Helical" evidence="7">
    <location>
        <begin position="369"/>
        <end position="386"/>
    </location>
</feature>
<evidence type="ECO:0000313" key="9">
    <source>
        <dbReference type="Proteomes" id="UP000410492"/>
    </source>
</evidence>
<feature type="transmembrane region" description="Helical" evidence="7">
    <location>
        <begin position="91"/>
        <end position="113"/>
    </location>
</feature>
<comment type="similarity">
    <text evidence="2 7">Belongs to the dicarboxylate/amino acid:cation symporter (DAACS) (TC 2.A.23) family.</text>
</comment>
<evidence type="ECO:0000256" key="3">
    <source>
        <dbReference type="ARBA" id="ARBA00022448"/>
    </source>
</evidence>
<dbReference type="InterPro" id="IPR050746">
    <property type="entry name" value="DAACS"/>
</dbReference>
<dbReference type="InterPro" id="IPR036458">
    <property type="entry name" value="Na:dicarbo_symporter_sf"/>
</dbReference>
<dbReference type="EMBL" id="CAACVG010005299">
    <property type="protein sequence ID" value="VEN39156.1"/>
    <property type="molecule type" value="Genomic_DNA"/>
</dbReference>
<feature type="transmembrane region" description="Helical" evidence="7">
    <location>
        <begin position="186"/>
        <end position="204"/>
    </location>
</feature>
<keyword evidence="5 7" id="KW-1133">Transmembrane helix</keyword>
<evidence type="ECO:0000256" key="4">
    <source>
        <dbReference type="ARBA" id="ARBA00022692"/>
    </source>
</evidence>
<proteinExistence type="inferred from homology"/>
<feature type="transmembrane region" description="Helical" evidence="7">
    <location>
        <begin position="16"/>
        <end position="35"/>
    </location>
</feature>
<feature type="transmembrane region" description="Helical" evidence="7">
    <location>
        <begin position="55"/>
        <end position="79"/>
    </location>
</feature>
<evidence type="ECO:0000313" key="8">
    <source>
        <dbReference type="EMBL" id="VEN39156.1"/>
    </source>
</evidence>
<feature type="transmembrane region" description="Helical" evidence="7">
    <location>
        <begin position="216"/>
        <end position="240"/>
    </location>
</feature>
<evidence type="ECO:0000256" key="5">
    <source>
        <dbReference type="ARBA" id="ARBA00022989"/>
    </source>
</evidence>
<dbReference type="GO" id="GO:0015501">
    <property type="term" value="F:glutamate:sodium symporter activity"/>
    <property type="evidence" value="ECO:0007669"/>
    <property type="project" value="TreeGrafter"/>
</dbReference>
<dbReference type="Pfam" id="PF00375">
    <property type="entry name" value="SDF"/>
    <property type="match status" value="1"/>
</dbReference>
<dbReference type="GO" id="GO:0015175">
    <property type="term" value="F:neutral L-amino acid transmembrane transporter activity"/>
    <property type="evidence" value="ECO:0007669"/>
    <property type="project" value="TreeGrafter"/>
</dbReference>
<evidence type="ECO:0000256" key="1">
    <source>
        <dbReference type="ARBA" id="ARBA00004141"/>
    </source>
</evidence>
<keyword evidence="3 7" id="KW-0813">Transport</keyword>
<dbReference type="PANTHER" id="PTHR11958:SF63">
    <property type="entry name" value="AMINO ACID TRANSPORTER"/>
    <property type="match status" value="1"/>
</dbReference>
<accession>A0A653BV42</accession>
<evidence type="ECO:0000256" key="6">
    <source>
        <dbReference type="ARBA" id="ARBA00023136"/>
    </source>
</evidence>
<dbReference type="GO" id="GO:0005886">
    <property type="term" value="C:plasma membrane"/>
    <property type="evidence" value="ECO:0007669"/>
    <property type="project" value="TreeGrafter"/>
</dbReference>
<evidence type="ECO:0000256" key="7">
    <source>
        <dbReference type="RuleBase" id="RU361216"/>
    </source>
</evidence>
<comment type="subcellular location">
    <subcellularLocation>
        <location evidence="1 7">Membrane</location>
        <topology evidence="1 7">Multi-pass membrane protein</topology>
    </subcellularLocation>
</comment>
<evidence type="ECO:0000256" key="2">
    <source>
        <dbReference type="ARBA" id="ARBA00006148"/>
    </source>
</evidence>
<dbReference type="PANTHER" id="PTHR11958">
    <property type="entry name" value="SODIUM/DICARBOXYLATE SYMPORTER-RELATED"/>
    <property type="match status" value="1"/>
</dbReference>
<feature type="transmembrane region" description="Helical" evidence="7">
    <location>
        <begin position="392"/>
        <end position="418"/>
    </location>
</feature>
<dbReference type="AlphaFoldDB" id="A0A653BV42"/>
<keyword evidence="7" id="KW-0769">Symport</keyword>
<dbReference type="Gene3D" id="1.10.3860.10">
    <property type="entry name" value="Sodium:dicarboxylate symporter"/>
    <property type="match status" value="1"/>
</dbReference>
<feature type="transmembrane region" description="Helical" evidence="7">
    <location>
        <begin position="260"/>
        <end position="283"/>
    </location>
</feature>
<reference evidence="8 9" key="1">
    <citation type="submission" date="2019-01" db="EMBL/GenBank/DDBJ databases">
        <authorList>
            <person name="Sayadi A."/>
        </authorList>
    </citation>
    <scope>NUCLEOTIDE SEQUENCE [LARGE SCALE GENOMIC DNA]</scope>
</reference>